<evidence type="ECO:0000313" key="6">
    <source>
        <dbReference type="EMBL" id="MFD2920777.1"/>
    </source>
</evidence>
<keyword evidence="3 6" id="KW-0418">Kinase</keyword>
<evidence type="ECO:0000256" key="3">
    <source>
        <dbReference type="ARBA" id="ARBA00022777"/>
    </source>
</evidence>
<evidence type="ECO:0000256" key="2">
    <source>
        <dbReference type="ARBA" id="ARBA00022679"/>
    </source>
</evidence>
<dbReference type="Proteomes" id="UP001597511">
    <property type="component" value="Unassembled WGS sequence"/>
</dbReference>
<reference evidence="7" key="1">
    <citation type="journal article" date="2019" name="Int. J. Syst. Evol. Microbiol.">
        <title>The Global Catalogue of Microorganisms (GCM) 10K type strain sequencing project: providing services to taxonomists for standard genome sequencing and annotation.</title>
        <authorList>
            <consortium name="The Broad Institute Genomics Platform"/>
            <consortium name="The Broad Institute Genome Sequencing Center for Infectious Disease"/>
            <person name="Wu L."/>
            <person name="Ma J."/>
        </authorList>
    </citation>
    <scope>NUCLEOTIDE SEQUENCE [LARGE SCALE GENOMIC DNA]</scope>
    <source>
        <strain evidence="7">KCTC 23299</strain>
    </source>
</reference>
<dbReference type="EC" id="2.7.1.-" evidence="6"/>
<evidence type="ECO:0000313" key="7">
    <source>
        <dbReference type="Proteomes" id="UP001597511"/>
    </source>
</evidence>
<name>A0ABW6AA17_9BACT</name>
<comment type="similarity">
    <text evidence="1">Belongs to the FGGY kinase family.</text>
</comment>
<evidence type="ECO:0000259" key="4">
    <source>
        <dbReference type="Pfam" id="PF00370"/>
    </source>
</evidence>
<feature type="domain" description="Carbohydrate kinase FGGY N-terminal" evidence="4">
    <location>
        <begin position="9"/>
        <end position="198"/>
    </location>
</feature>
<comment type="caution">
    <text evidence="6">The sequence shown here is derived from an EMBL/GenBank/DDBJ whole genome shotgun (WGS) entry which is preliminary data.</text>
</comment>
<dbReference type="EMBL" id="JBHUOZ010000003">
    <property type="protein sequence ID" value="MFD2920777.1"/>
    <property type="molecule type" value="Genomic_DNA"/>
</dbReference>
<keyword evidence="2 6" id="KW-0808">Transferase</keyword>
<feature type="domain" description="Carbohydrate kinase FGGY C-terminal" evidence="5">
    <location>
        <begin position="249"/>
        <end position="428"/>
    </location>
</feature>
<proteinExistence type="inferred from homology"/>
<dbReference type="PANTHER" id="PTHR10196:SF57">
    <property type="entry name" value="XYLULOSE KINASE"/>
    <property type="match status" value="1"/>
</dbReference>
<dbReference type="GO" id="GO:0016301">
    <property type="term" value="F:kinase activity"/>
    <property type="evidence" value="ECO:0007669"/>
    <property type="project" value="UniProtKB-KW"/>
</dbReference>
<dbReference type="InterPro" id="IPR018484">
    <property type="entry name" value="FGGY_N"/>
</dbReference>
<evidence type="ECO:0000259" key="5">
    <source>
        <dbReference type="Pfam" id="PF21546"/>
    </source>
</evidence>
<dbReference type="InterPro" id="IPR043129">
    <property type="entry name" value="ATPase_NBD"/>
</dbReference>
<accession>A0ABW6AA17</accession>
<dbReference type="CDD" id="cd07772">
    <property type="entry name" value="ASKHA_NBD_FGGY_NaCK-like"/>
    <property type="match status" value="1"/>
</dbReference>
<dbReference type="Pfam" id="PF21546">
    <property type="entry name" value="FGGY_C_2"/>
    <property type="match status" value="1"/>
</dbReference>
<evidence type="ECO:0000256" key="1">
    <source>
        <dbReference type="ARBA" id="ARBA00009156"/>
    </source>
</evidence>
<keyword evidence="7" id="KW-1185">Reference proteome</keyword>
<dbReference type="PANTHER" id="PTHR10196">
    <property type="entry name" value="SUGAR KINASE"/>
    <property type="match status" value="1"/>
</dbReference>
<dbReference type="Gene3D" id="3.30.420.40">
    <property type="match status" value="2"/>
</dbReference>
<sequence>MSEQQPVAAIFDIGKTNKKFFLIDESYHIVYEVAQQFDEVTDEDGDACENLEALTNWVNDTFEKALQLPAYQVKAINFSTYGASFVYIDKAGKPLTPLYNYLKKYPAQLAEKLYAAHGGVDLFSKDTASPALGSLNSGLQLYRLQQQQPAIFAQTAYALHLPQFISYLLTRKAVSDITSIGCHTALWNFKQHQYHNWVHTSGMLEKLAPVAAADEVQEIEYKGRPIHVGTGLHDSSAALIPYLRNFSDAFILISTGTWCISLNPFNEEPLTADELQADCLCYMSYQNKPVKASRLFAGQEHENITKKLAAHFGVTHDFYKNVAFDYTMGKWAMEEYTNGKRFTTAGLNGFDTYERAYHFFLYDLVQQQKKSTSLILGAKKTTRVFVDGGFSRNPIFMNFLAWAFPAMEVYAASVSQATAIGAALAIHEHWSRKQIAGDMVEMKLFHI</sequence>
<dbReference type="RefSeq" id="WP_386099786.1">
    <property type="nucleotide sequence ID" value="NZ_JBHUOZ010000003.1"/>
</dbReference>
<dbReference type="SUPFAM" id="SSF53067">
    <property type="entry name" value="Actin-like ATPase domain"/>
    <property type="match status" value="2"/>
</dbReference>
<dbReference type="Pfam" id="PF00370">
    <property type="entry name" value="FGGY_N"/>
    <property type="match status" value="1"/>
</dbReference>
<protein>
    <submittedName>
        <fullName evidence="6">FGGY-family carbohydrate kinase</fullName>
        <ecNumber evidence="6">2.7.1.-</ecNumber>
    </submittedName>
</protein>
<organism evidence="6 7">
    <name type="scientific">Terrimonas rubra</name>
    <dbReference type="NCBI Taxonomy" id="1035890"/>
    <lineage>
        <taxon>Bacteria</taxon>
        <taxon>Pseudomonadati</taxon>
        <taxon>Bacteroidota</taxon>
        <taxon>Chitinophagia</taxon>
        <taxon>Chitinophagales</taxon>
        <taxon>Chitinophagaceae</taxon>
        <taxon>Terrimonas</taxon>
    </lineage>
</organism>
<gene>
    <name evidence="6" type="ORF">ACFS6H_13715</name>
</gene>
<dbReference type="InterPro" id="IPR049382">
    <property type="entry name" value="FGGY_C_2"/>
</dbReference>